<comment type="function">
    <text evidence="13">Could act as a modulator of glutaredoxin biological activity. May play a role in cytoskeleton organization.</text>
</comment>
<dbReference type="PANTHER" id="PTHR12232">
    <property type="entry name" value="SH3 DOMAIN-BINDING GLUTAMIC ACID-RICH-LIKE PROTEIN"/>
    <property type="match status" value="1"/>
</dbReference>
<keyword evidence="11" id="KW-0966">Cell projection</keyword>
<name>H0XVJ8_OTOGA</name>
<evidence type="ECO:0000256" key="1">
    <source>
        <dbReference type="ARBA" id="ARBA00004123"/>
    </source>
</evidence>
<dbReference type="Proteomes" id="UP000005225">
    <property type="component" value="Unassembled WGS sequence"/>
</dbReference>
<evidence type="ECO:0000256" key="4">
    <source>
        <dbReference type="ARBA" id="ARBA00007764"/>
    </source>
</evidence>
<dbReference type="HOGENOM" id="CLU_084862_3_1_1"/>
<dbReference type="SUPFAM" id="SSF52833">
    <property type="entry name" value="Thioredoxin-like"/>
    <property type="match status" value="1"/>
</dbReference>
<evidence type="ECO:0000256" key="8">
    <source>
        <dbReference type="ARBA" id="ARBA00023136"/>
    </source>
</evidence>
<keyword evidence="5" id="KW-1003">Cell membrane</keyword>
<dbReference type="EMBL" id="AAQR03172083">
    <property type="status" value="NOT_ANNOTATED_CDS"/>
    <property type="molecule type" value="Genomic_DNA"/>
</dbReference>
<comment type="similarity">
    <text evidence="4">Belongs to the SH3BGR family.</text>
</comment>
<keyword evidence="10" id="KW-0539">Nucleus</keyword>
<dbReference type="InterPro" id="IPR006993">
    <property type="entry name" value="Glut_rich_SH3-bd"/>
</dbReference>
<protein>
    <recommendedName>
        <fullName evidence="12">SH3 domain-binding glutamic acid-rich-like protein 3</fullName>
    </recommendedName>
</protein>
<dbReference type="InParanoid" id="H0XVJ8"/>
<dbReference type="InterPro" id="IPR036249">
    <property type="entry name" value="Thioredoxin-like_sf"/>
</dbReference>
<evidence type="ECO:0000256" key="2">
    <source>
        <dbReference type="ARBA" id="ARBA00004514"/>
    </source>
</evidence>
<evidence type="ECO:0000256" key="12">
    <source>
        <dbReference type="ARBA" id="ARBA00040886"/>
    </source>
</evidence>
<dbReference type="PANTHER" id="PTHR12232:SF3">
    <property type="entry name" value="SH3 DOMAIN-BINDING GLUTAMIC ACID-RICH-LIKE PROTEIN 3"/>
    <property type="match status" value="1"/>
</dbReference>
<dbReference type="GO" id="GO:0005634">
    <property type="term" value="C:nucleus"/>
    <property type="evidence" value="ECO:0007669"/>
    <property type="project" value="UniProtKB-SubCell"/>
</dbReference>
<dbReference type="OMA" id="QAEMMRI"/>
<dbReference type="PROSITE" id="PS51354">
    <property type="entry name" value="GLUTAREDOXIN_2"/>
    <property type="match status" value="1"/>
</dbReference>
<dbReference type="AlphaFoldDB" id="H0XVJ8"/>
<evidence type="ECO:0000313" key="15">
    <source>
        <dbReference type="Proteomes" id="UP000005225"/>
    </source>
</evidence>
<dbReference type="GO" id="GO:0005829">
    <property type="term" value="C:cytosol"/>
    <property type="evidence" value="ECO:0007669"/>
    <property type="project" value="UniProtKB-SubCell"/>
</dbReference>
<dbReference type="GO" id="GO:0032587">
    <property type="term" value="C:ruffle membrane"/>
    <property type="evidence" value="ECO:0007669"/>
    <property type="project" value="UniProtKB-SubCell"/>
</dbReference>
<dbReference type="GeneTree" id="ENSGT00940000157260"/>
<dbReference type="Pfam" id="PF04908">
    <property type="entry name" value="SH3BGR"/>
    <property type="match status" value="1"/>
</dbReference>
<evidence type="ECO:0000256" key="6">
    <source>
        <dbReference type="ARBA" id="ARBA00022490"/>
    </source>
</evidence>
<comment type="subcellular location">
    <subcellularLocation>
        <location evidence="3">Cell projection</location>
        <location evidence="3">Ruffle membrane</location>
    </subcellularLocation>
    <subcellularLocation>
        <location evidence="2">Cytoplasm</location>
        <location evidence="2">Cytosol</location>
    </subcellularLocation>
    <subcellularLocation>
        <location evidence="1">Nucleus</location>
    </subcellularLocation>
</comment>
<keyword evidence="7" id="KW-0007">Acetylation</keyword>
<reference evidence="14" key="3">
    <citation type="submission" date="2025-09" db="UniProtKB">
        <authorList>
            <consortium name="Ensembl"/>
        </authorList>
    </citation>
    <scope>IDENTIFICATION</scope>
</reference>
<evidence type="ECO:0000256" key="5">
    <source>
        <dbReference type="ARBA" id="ARBA00022475"/>
    </source>
</evidence>
<dbReference type="Ensembl" id="ENSOGAT00000031881.1">
    <property type="protein sequence ID" value="ENSOGAP00000020140.1"/>
    <property type="gene ID" value="ENSOGAG00000029139.1"/>
</dbReference>
<keyword evidence="15" id="KW-1185">Reference proteome</keyword>
<keyword evidence="8" id="KW-0472">Membrane</keyword>
<proteinExistence type="inferred from homology"/>
<sequence>MSSLSVYSTLVTSSCEIKSHQSKVTCILDGMCIQYQLVDISQDNALQDETGALAGNLKATPPQIVNGEQYCGNYELFVEAVEQNTL</sequence>
<dbReference type="STRING" id="30611.ENSOGAP00000020140"/>
<evidence type="ECO:0000256" key="10">
    <source>
        <dbReference type="ARBA" id="ARBA00023242"/>
    </source>
</evidence>
<reference evidence="15" key="1">
    <citation type="submission" date="2011-03" db="EMBL/GenBank/DDBJ databases">
        <title>Version 3 of the genome sequence of Otolemur garnettii (Bushbaby).</title>
        <authorList>
            <consortium name="The Broad Institute Genome Sequencing Platform"/>
            <person name="Di Palma F."/>
            <person name="Johnson J."/>
            <person name="Lander E.S."/>
            <person name="Lindblad-Toh K."/>
            <person name="Jaffe D.B."/>
            <person name="Gnerre S."/>
            <person name="MacCallum I."/>
            <person name="Przybylski D."/>
            <person name="Ribeiro F.J."/>
            <person name="Burton J.N."/>
            <person name="Walker B.J."/>
            <person name="Sharpe T."/>
            <person name="Hall G."/>
        </authorList>
    </citation>
    <scope>NUCLEOTIDE SEQUENCE [LARGE SCALE GENOMIC DNA]</scope>
</reference>
<evidence type="ECO:0000313" key="14">
    <source>
        <dbReference type="Ensembl" id="ENSOGAP00000020140.1"/>
    </source>
</evidence>
<organism evidence="14 15">
    <name type="scientific">Otolemur garnettii</name>
    <name type="common">Small-eared galago</name>
    <name type="synonym">Garnett's greater bushbaby</name>
    <dbReference type="NCBI Taxonomy" id="30611"/>
    <lineage>
        <taxon>Eukaryota</taxon>
        <taxon>Metazoa</taxon>
        <taxon>Chordata</taxon>
        <taxon>Craniata</taxon>
        <taxon>Vertebrata</taxon>
        <taxon>Euteleostomi</taxon>
        <taxon>Mammalia</taxon>
        <taxon>Eutheria</taxon>
        <taxon>Euarchontoglires</taxon>
        <taxon>Primates</taxon>
        <taxon>Strepsirrhini</taxon>
        <taxon>Lorisiformes</taxon>
        <taxon>Galagidae</taxon>
        <taxon>Otolemur</taxon>
    </lineage>
</organism>
<dbReference type="InterPro" id="IPR051033">
    <property type="entry name" value="SH3BGR"/>
</dbReference>
<evidence type="ECO:0000256" key="3">
    <source>
        <dbReference type="ARBA" id="ARBA00004632"/>
    </source>
</evidence>
<dbReference type="eggNOG" id="KOG4023">
    <property type="taxonomic scope" value="Eukaryota"/>
</dbReference>
<dbReference type="Gene3D" id="3.40.30.10">
    <property type="entry name" value="Glutaredoxin"/>
    <property type="match status" value="1"/>
</dbReference>
<keyword evidence="6" id="KW-0963">Cytoplasm</keyword>
<evidence type="ECO:0000256" key="7">
    <source>
        <dbReference type="ARBA" id="ARBA00022990"/>
    </source>
</evidence>
<evidence type="ECO:0000256" key="11">
    <source>
        <dbReference type="ARBA" id="ARBA00023273"/>
    </source>
</evidence>
<keyword evidence="9" id="KW-0325">Glycoprotein</keyword>
<accession>H0XVJ8</accession>
<reference evidence="14" key="2">
    <citation type="submission" date="2025-08" db="UniProtKB">
        <authorList>
            <consortium name="Ensembl"/>
        </authorList>
    </citation>
    <scope>IDENTIFICATION</scope>
</reference>
<evidence type="ECO:0000256" key="13">
    <source>
        <dbReference type="ARBA" id="ARBA00045345"/>
    </source>
</evidence>
<evidence type="ECO:0000256" key="9">
    <source>
        <dbReference type="ARBA" id="ARBA00023180"/>
    </source>
</evidence>